<dbReference type="Proteomes" id="UP000240572">
    <property type="component" value="Unassembled WGS sequence"/>
</dbReference>
<evidence type="ECO:0000313" key="2">
    <source>
        <dbReference type="Proteomes" id="UP000240572"/>
    </source>
</evidence>
<proteinExistence type="predicted"/>
<dbReference type="RefSeq" id="WP_106524202.1">
    <property type="nucleotide sequence ID" value="NZ_PYGD01000008.1"/>
</dbReference>
<name>A0A2P8CZB9_9BACT</name>
<organism evidence="1 2">
    <name type="scientific">Taibaiella chishuiensis</name>
    <dbReference type="NCBI Taxonomy" id="1434707"/>
    <lineage>
        <taxon>Bacteria</taxon>
        <taxon>Pseudomonadati</taxon>
        <taxon>Bacteroidota</taxon>
        <taxon>Chitinophagia</taxon>
        <taxon>Chitinophagales</taxon>
        <taxon>Chitinophagaceae</taxon>
        <taxon>Taibaiella</taxon>
    </lineage>
</organism>
<accession>A0A2P8CZB9</accession>
<keyword evidence="2" id="KW-1185">Reference proteome</keyword>
<dbReference type="EMBL" id="PYGD01000008">
    <property type="protein sequence ID" value="PSK90322.1"/>
    <property type="molecule type" value="Genomic_DNA"/>
</dbReference>
<dbReference type="AlphaFoldDB" id="A0A2P8CZB9"/>
<gene>
    <name evidence="1" type="ORF">B0I18_10851</name>
</gene>
<protein>
    <recommendedName>
        <fullName evidence="3">SatD family protein</fullName>
    </recommendedName>
</protein>
<evidence type="ECO:0008006" key="3">
    <source>
        <dbReference type="Google" id="ProtNLM"/>
    </source>
</evidence>
<sequence length="208" mass="23310">MISIITGDIINSRHAENPETWLSVLKQALDTIGPSPRCWELYRGDSFQLELEKPEDTLYTLLRLKSAIKSLKGLDVRMAAGIGDKSYTAARVSESNGTAFVYSGELLEQLKKEKVSLSLRSDWPEFDAEMNLYLRFALIAIDNWTTATAELVYLQLSRPGLAQQETGQLLGISQSSVSERQSRSNITDLLALDEHFRARILKFINAPS</sequence>
<evidence type="ECO:0000313" key="1">
    <source>
        <dbReference type="EMBL" id="PSK90322.1"/>
    </source>
</evidence>
<comment type="caution">
    <text evidence="1">The sequence shown here is derived from an EMBL/GenBank/DDBJ whole genome shotgun (WGS) entry which is preliminary data.</text>
</comment>
<reference evidence="1 2" key="1">
    <citation type="submission" date="2018-03" db="EMBL/GenBank/DDBJ databases">
        <title>Genomic Encyclopedia of Type Strains, Phase III (KMG-III): the genomes of soil and plant-associated and newly described type strains.</title>
        <authorList>
            <person name="Whitman W."/>
        </authorList>
    </citation>
    <scope>NUCLEOTIDE SEQUENCE [LARGE SCALE GENOMIC DNA]</scope>
    <source>
        <strain evidence="1 2">CGMCC 1.12700</strain>
    </source>
</reference>
<dbReference type="OrthoDB" id="7064118at2"/>